<gene>
    <name evidence="2" type="ORF">K493DRAFT_329079</name>
</gene>
<dbReference type="AlphaFoldDB" id="A0A1Y1YP00"/>
<sequence>MESQVANMVGEDVTLDNKTDRMETEVPSEVANPSSASLHQNGDQQANKISEDIFDAPSPLSEHEISFNGKSENEESDASTSSDSESD</sequence>
<feature type="compositionally biased region" description="Low complexity" evidence="1">
    <location>
        <begin position="78"/>
        <end position="87"/>
    </location>
</feature>
<proteinExistence type="predicted"/>
<dbReference type="EMBL" id="MCFE01000093">
    <property type="protein sequence ID" value="ORX99731.1"/>
    <property type="molecule type" value="Genomic_DNA"/>
</dbReference>
<dbReference type="InParanoid" id="A0A1Y1YP00"/>
<feature type="non-terminal residue" evidence="2">
    <location>
        <position position="87"/>
    </location>
</feature>
<protein>
    <submittedName>
        <fullName evidence="2">Uncharacterized protein</fullName>
    </submittedName>
</protein>
<feature type="region of interest" description="Disordered" evidence="1">
    <location>
        <begin position="1"/>
        <end position="87"/>
    </location>
</feature>
<name>A0A1Y1YP00_9FUNG</name>
<feature type="compositionally biased region" description="Polar residues" evidence="1">
    <location>
        <begin position="31"/>
        <end position="48"/>
    </location>
</feature>
<evidence type="ECO:0000256" key="1">
    <source>
        <dbReference type="SAM" id="MobiDB-lite"/>
    </source>
</evidence>
<comment type="caution">
    <text evidence="2">The sequence shown here is derived from an EMBL/GenBank/DDBJ whole genome shotgun (WGS) entry which is preliminary data.</text>
</comment>
<evidence type="ECO:0000313" key="2">
    <source>
        <dbReference type="EMBL" id="ORX99731.1"/>
    </source>
</evidence>
<feature type="compositionally biased region" description="Basic and acidic residues" evidence="1">
    <location>
        <begin position="15"/>
        <end position="24"/>
    </location>
</feature>
<keyword evidence="3" id="KW-1185">Reference proteome</keyword>
<evidence type="ECO:0000313" key="3">
    <source>
        <dbReference type="Proteomes" id="UP000193498"/>
    </source>
</evidence>
<organism evidence="2 3">
    <name type="scientific">Basidiobolus meristosporus CBS 931.73</name>
    <dbReference type="NCBI Taxonomy" id="1314790"/>
    <lineage>
        <taxon>Eukaryota</taxon>
        <taxon>Fungi</taxon>
        <taxon>Fungi incertae sedis</taxon>
        <taxon>Zoopagomycota</taxon>
        <taxon>Entomophthoromycotina</taxon>
        <taxon>Basidiobolomycetes</taxon>
        <taxon>Basidiobolales</taxon>
        <taxon>Basidiobolaceae</taxon>
        <taxon>Basidiobolus</taxon>
    </lineage>
</organism>
<dbReference type="Proteomes" id="UP000193498">
    <property type="component" value="Unassembled WGS sequence"/>
</dbReference>
<reference evidence="2 3" key="1">
    <citation type="submission" date="2016-07" db="EMBL/GenBank/DDBJ databases">
        <title>Pervasive Adenine N6-methylation of Active Genes in Fungi.</title>
        <authorList>
            <consortium name="DOE Joint Genome Institute"/>
            <person name="Mondo S.J."/>
            <person name="Dannebaum R.O."/>
            <person name="Kuo R.C."/>
            <person name="Labutti K."/>
            <person name="Haridas S."/>
            <person name="Kuo A."/>
            <person name="Salamov A."/>
            <person name="Ahrendt S.R."/>
            <person name="Lipzen A."/>
            <person name="Sullivan W."/>
            <person name="Andreopoulos W.B."/>
            <person name="Clum A."/>
            <person name="Lindquist E."/>
            <person name="Daum C."/>
            <person name="Ramamoorthy G.K."/>
            <person name="Gryganskyi A."/>
            <person name="Culley D."/>
            <person name="Magnuson J.K."/>
            <person name="James T.Y."/>
            <person name="O'Malley M.A."/>
            <person name="Stajich J.E."/>
            <person name="Spatafora J.W."/>
            <person name="Visel A."/>
            <person name="Grigoriev I.V."/>
        </authorList>
    </citation>
    <scope>NUCLEOTIDE SEQUENCE [LARGE SCALE GENOMIC DNA]</scope>
    <source>
        <strain evidence="2 3">CBS 931.73</strain>
    </source>
</reference>
<accession>A0A1Y1YP00</accession>